<evidence type="ECO:0000256" key="1">
    <source>
        <dbReference type="SAM" id="Phobius"/>
    </source>
</evidence>
<accession>A0A1G2NGC6</accession>
<dbReference type="InterPro" id="IPR000326">
    <property type="entry name" value="PAP2/HPO"/>
</dbReference>
<dbReference type="AlphaFoldDB" id="A0A1G2NGC6"/>
<feature type="transmembrane region" description="Helical" evidence="1">
    <location>
        <begin position="148"/>
        <end position="166"/>
    </location>
</feature>
<dbReference type="InterPro" id="IPR036938">
    <property type="entry name" value="PAP2/HPO_sf"/>
</dbReference>
<feature type="transmembrane region" description="Helical" evidence="1">
    <location>
        <begin position="12"/>
        <end position="43"/>
    </location>
</feature>
<proteinExistence type="predicted"/>
<keyword evidence="1" id="KW-0472">Membrane</keyword>
<evidence type="ECO:0000313" key="4">
    <source>
        <dbReference type="Proteomes" id="UP000177797"/>
    </source>
</evidence>
<comment type="caution">
    <text evidence="3">The sequence shown here is derived from an EMBL/GenBank/DDBJ whole genome shotgun (WGS) entry which is preliminary data.</text>
</comment>
<gene>
    <name evidence="3" type="ORF">A2938_01230</name>
</gene>
<feature type="transmembrane region" description="Helical" evidence="1">
    <location>
        <begin position="125"/>
        <end position="142"/>
    </location>
</feature>
<evidence type="ECO:0000259" key="2">
    <source>
        <dbReference type="SMART" id="SM00014"/>
    </source>
</evidence>
<dbReference type="Proteomes" id="UP000177797">
    <property type="component" value="Unassembled WGS sequence"/>
</dbReference>
<keyword evidence="1" id="KW-0812">Transmembrane</keyword>
<keyword evidence="1" id="KW-1133">Transmembrane helix</keyword>
<dbReference type="Gene3D" id="1.20.144.10">
    <property type="entry name" value="Phosphatidic acid phosphatase type 2/haloperoxidase"/>
    <property type="match status" value="1"/>
</dbReference>
<protein>
    <recommendedName>
        <fullName evidence="2">Phosphatidic acid phosphatase type 2/haloperoxidase domain-containing protein</fullName>
    </recommendedName>
</protein>
<sequence length="170" mass="19204">MDAQLFHLLNNFAGMSLAFDATVIFLAEYLPYTVVLAFLALLFYSGYTKREKIKIFWTTAFATVVARYGIAEIIRFFYHRPRPFVAYDTPALFAENSWSFPSGHATFFFALAATIYFYNKKWGAWFFLAAIIISVSRVIAGVHYPSDILGGALVGIAVAYVIFQTTKKSQ</sequence>
<feature type="domain" description="Phosphatidic acid phosphatase type 2/haloperoxidase" evidence="2">
    <location>
        <begin position="56"/>
        <end position="163"/>
    </location>
</feature>
<evidence type="ECO:0000313" key="3">
    <source>
        <dbReference type="EMBL" id="OHA34451.1"/>
    </source>
</evidence>
<dbReference type="SUPFAM" id="SSF48317">
    <property type="entry name" value="Acid phosphatase/Vanadium-dependent haloperoxidase"/>
    <property type="match status" value="1"/>
</dbReference>
<dbReference type="SMART" id="SM00014">
    <property type="entry name" value="acidPPc"/>
    <property type="match status" value="1"/>
</dbReference>
<dbReference type="PANTHER" id="PTHR14969">
    <property type="entry name" value="SPHINGOSINE-1-PHOSPHATE PHOSPHOHYDROLASE"/>
    <property type="match status" value="1"/>
</dbReference>
<dbReference type="PANTHER" id="PTHR14969:SF13">
    <property type="entry name" value="AT30094P"/>
    <property type="match status" value="1"/>
</dbReference>
<feature type="transmembrane region" description="Helical" evidence="1">
    <location>
        <begin position="55"/>
        <end position="78"/>
    </location>
</feature>
<reference evidence="3 4" key="1">
    <citation type="journal article" date="2016" name="Nat. Commun.">
        <title>Thousands of microbial genomes shed light on interconnected biogeochemical processes in an aquifer system.</title>
        <authorList>
            <person name="Anantharaman K."/>
            <person name="Brown C.T."/>
            <person name="Hug L.A."/>
            <person name="Sharon I."/>
            <person name="Castelle C.J."/>
            <person name="Probst A.J."/>
            <person name="Thomas B.C."/>
            <person name="Singh A."/>
            <person name="Wilkins M.J."/>
            <person name="Karaoz U."/>
            <person name="Brodie E.L."/>
            <person name="Williams K.H."/>
            <person name="Hubbard S.S."/>
            <person name="Banfield J.F."/>
        </authorList>
    </citation>
    <scope>NUCLEOTIDE SEQUENCE [LARGE SCALE GENOMIC DNA]</scope>
</reference>
<dbReference type="Pfam" id="PF01569">
    <property type="entry name" value="PAP2"/>
    <property type="match status" value="1"/>
</dbReference>
<dbReference type="EMBL" id="MHSA01000012">
    <property type="protein sequence ID" value="OHA34451.1"/>
    <property type="molecule type" value="Genomic_DNA"/>
</dbReference>
<organism evidence="3 4">
    <name type="scientific">Candidatus Taylorbacteria bacterium RIFCSPLOWO2_01_FULL_48_100</name>
    <dbReference type="NCBI Taxonomy" id="1802322"/>
    <lineage>
        <taxon>Bacteria</taxon>
        <taxon>Candidatus Tayloriibacteriota</taxon>
    </lineage>
</organism>
<feature type="transmembrane region" description="Helical" evidence="1">
    <location>
        <begin position="98"/>
        <end position="118"/>
    </location>
</feature>
<name>A0A1G2NGC6_9BACT</name>